<name>A0A0C1UYH9_9PROT</name>
<dbReference type="AlphaFoldDB" id="A0A0C1UYH9"/>
<dbReference type="EMBL" id="JUFX02000124">
    <property type="protein sequence ID" value="KPH87345.1"/>
    <property type="molecule type" value="Genomic_DNA"/>
</dbReference>
<comment type="caution">
    <text evidence="2">The sequence shown here is derived from an EMBL/GenBank/DDBJ whole genome shotgun (WGS) entry which is preliminary data.</text>
</comment>
<evidence type="ECO:0000313" key="2">
    <source>
        <dbReference type="EMBL" id="KPH87345.1"/>
    </source>
</evidence>
<proteinExistence type="predicted"/>
<dbReference type="EMBL" id="JUFX02000192">
    <property type="protein sequence ID" value="KPH86805.1"/>
    <property type="molecule type" value="Genomic_DNA"/>
</dbReference>
<sequence length="115" mass="12583">MPITAMVTACALVSYSKSLMKLRSILISVSGRRVSRESDEYPVPKSSIDRPQPRLRMDCSTSSVSRLLSIITLSVISTVRRAGLRLWSFSRAAMCSGSARLRKCTADRLTATVGT</sequence>
<reference evidence="2 3" key="1">
    <citation type="submission" date="2015-07" db="EMBL/GenBank/DDBJ databases">
        <title>Draft Genome Sequence of Komagataeibacter intermedius Strain AF2, Isolated from Kombucha Tea.</title>
        <authorList>
            <person name="Santos R.A."/>
            <person name="Berretta A.A."/>
            <person name="Barud H.S."/>
            <person name="Ribeiro S.J."/>
            <person name="Gonzalez-Garcia L.N."/>
            <person name="Zucchi T.D."/>
            <person name="Goldman G.H."/>
            <person name="Riano-Pachon D.M."/>
        </authorList>
    </citation>
    <scope>NUCLEOTIDE SEQUENCE [LARGE SCALE GENOMIC DNA]</scope>
    <source>
        <strain evidence="2 3">AF2</strain>
    </source>
</reference>
<dbReference type="Proteomes" id="UP000031553">
    <property type="component" value="Unassembled WGS sequence"/>
</dbReference>
<evidence type="ECO:0000313" key="1">
    <source>
        <dbReference type="EMBL" id="KPH86805.1"/>
    </source>
</evidence>
<evidence type="ECO:0000313" key="3">
    <source>
        <dbReference type="Proteomes" id="UP000031553"/>
    </source>
</evidence>
<gene>
    <name evidence="1" type="ORF">GLUCOINTEAF2_0200726</name>
    <name evidence="2" type="ORF">GLUCOINTEAF2_0202182</name>
</gene>
<accession>A0A0C1UYH9</accession>
<organism evidence="2 3">
    <name type="scientific">Komagataeibacter intermedius AF2</name>
    <dbReference type="NCBI Taxonomy" id="1458464"/>
    <lineage>
        <taxon>Bacteria</taxon>
        <taxon>Pseudomonadati</taxon>
        <taxon>Pseudomonadota</taxon>
        <taxon>Alphaproteobacteria</taxon>
        <taxon>Acetobacterales</taxon>
        <taxon>Acetobacteraceae</taxon>
        <taxon>Komagataeibacter</taxon>
    </lineage>
</organism>
<protein>
    <submittedName>
        <fullName evidence="2">Uncharacterized protein</fullName>
    </submittedName>
</protein>